<protein>
    <submittedName>
        <fullName evidence="1">Uncharacterized protein</fullName>
    </submittedName>
</protein>
<evidence type="ECO:0000313" key="1">
    <source>
        <dbReference type="EnsemblMetazoa" id="GPAI044819-PA"/>
    </source>
</evidence>
<dbReference type="VEuPathDB" id="VectorBase:GPAI044819"/>
<organism evidence="1 2">
    <name type="scientific">Glossina pallidipes</name>
    <name type="common">Tsetse fly</name>
    <dbReference type="NCBI Taxonomy" id="7398"/>
    <lineage>
        <taxon>Eukaryota</taxon>
        <taxon>Metazoa</taxon>
        <taxon>Ecdysozoa</taxon>
        <taxon>Arthropoda</taxon>
        <taxon>Hexapoda</taxon>
        <taxon>Insecta</taxon>
        <taxon>Pterygota</taxon>
        <taxon>Neoptera</taxon>
        <taxon>Endopterygota</taxon>
        <taxon>Diptera</taxon>
        <taxon>Brachycera</taxon>
        <taxon>Muscomorpha</taxon>
        <taxon>Hippoboscoidea</taxon>
        <taxon>Glossinidae</taxon>
        <taxon>Glossina</taxon>
    </lineage>
</organism>
<dbReference type="EnsemblMetazoa" id="GPAI044819-RA">
    <property type="protein sequence ID" value="GPAI044819-PA"/>
    <property type="gene ID" value="GPAI044819"/>
</dbReference>
<reference evidence="1" key="2">
    <citation type="submission" date="2020-05" db="UniProtKB">
        <authorList>
            <consortium name="EnsemblMetazoa"/>
        </authorList>
    </citation>
    <scope>IDENTIFICATION</scope>
    <source>
        <strain evidence="1">IAEA</strain>
    </source>
</reference>
<evidence type="ECO:0000313" key="2">
    <source>
        <dbReference type="Proteomes" id="UP000092445"/>
    </source>
</evidence>
<dbReference type="AlphaFoldDB" id="A0A1B0AG90"/>
<name>A0A1B0AG90_GLOPL</name>
<accession>A0A1B0AG90</accession>
<dbReference type="Proteomes" id="UP000092445">
    <property type="component" value="Unassembled WGS sequence"/>
</dbReference>
<reference evidence="2" key="1">
    <citation type="submission" date="2014-03" db="EMBL/GenBank/DDBJ databases">
        <authorList>
            <person name="Aksoy S."/>
            <person name="Warren W."/>
            <person name="Wilson R.K."/>
        </authorList>
    </citation>
    <scope>NUCLEOTIDE SEQUENCE [LARGE SCALE GENOMIC DNA]</scope>
    <source>
        <strain evidence="2">IAEA</strain>
    </source>
</reference>
<sequence length="102" mass="11802">MEKVHELFADAEGYQVFKNYTIKQPPVEYNPNLSIGWISMFPFILTDTPSVPTRMLRNLPTLFDPCNEKVVVILCIQAFLEFHSVILNKHISFELALKMSKN</sequence>
<proteinExistence type="predicted"/>
<keyword evidence="2" id="KW-1185">Reference proteome</keyword>